<dbReference type="InterPro" id="IPR003593">
    <property type="entry name" value="AAA+_ATPase"/>
</dbReference>
<sequence length="243" mass="26351">MTGRSAGLSARNVSYSYGSKRALDTVSFSIAPGEFAALLGPNGAGKSTLFSLLTRLFTTRDGVIEIAGHNLSKNPRAALARIGVVFQQSTLDLDLTVMRNLTYFAALHGLSGRGARARIDAALERLDMADRAQERARDLNGGHRRRTEIARCLIHSPSVLLLDEPTVGLDAAARRAITDHVHALSRDDGLTVLWATHLTDEIEDSDRLLILHRGRLLQNGNAGSLRGPTSLQDYFLAQTMEPA</sequence>
<comment type="similarity">
    <text evidence="1">Belongs to the ABC transporter superfamily.</text>
</comment>
<dbReference type="NCBIfam" id="TIGR03864">
    <property type="entry name" value="PQQ_ABC_ATP"/>
    <property type="match status" value="1"/>
</dbReference>
<dbReference type="SMART" id="SM00382">
    <property type="entry name" value="AAA"/>
    <property type="match status" value="1"/>
</dbReference>
<protein>
    <submittedName>
        <fullName evidence="7">ATP-binding cassette domain-containing protein</fullName>
    </submittedName>
</protein>
<feature type="domain" description="ABC transporter" evidence="6">
    <location>
        <begin position="8"/>
        <end position="238"/>
    </location>
</feature>
<dbReference type="PROSITE" id="PS50893">
    <property type="entry name" value="ABC_TRANSPORTER_2"/>
    <property type="match status" value="1"/>
</dbReference>
<keyword evidence="4" id="KW-0547">Nucleotide-binding</keyword>
<comment type="caution">
    <text evidence="7">The sequence shown here is derived from an EMBL/GenBank/DDBJ whole genome shotgun (WGS) entry which is preliminary data.</text>
</comment>
<gene>
    <name evidence="7" type="ORF">NO357_07340</name>
</gene>
<dbReference type="GO" id="GO:0005524">
    <property type="term" value="F:ATP binding"/>
    <property type="evidence" value="ECO:0007669"/>
    <property type="project" value="UniProtKB-KW"/>
</dbReference>
<reference evidence="7" key="1">
    <citation type="submission" date="2022-07" db="EMBL/GenBank/DDBJ databases">
        <authorList>
            <person name="Otstavnykh N."/>
            <person name="Isaeva M."/>
            <person name="Bystritskaya E."/>
        </authorList>
    </citation>
    <scope>NUCLEOTIDE SEQUENCE</scope>
    <source>
        <strain evidence="7">KCTC 52189</strain>
    </source>
</reference>
<keyword evidence="2" id="KW-0813">Transport</keyword>
<evidence type="ECO:0000259" key="6">
    <source>
        <dbReference type="PROSITE" id="PS50893"/>
    </source>
</evidence>
<keyword evidence="8" id="KW-1185">Reference proteome</keyword>
<organism evidence="7 8">
    <name type="scientific">Marimonas arenosa</name>
    <dbReference type="NCBI Taxonomy" id="1795305"/>
    <lineage>
        <taxon>Bacteria</taxon>
        <taxon>Pseudomonadati</taxon>
        <taxon>Pseudomonadota</taxon>
        <taxon>Alphaproteobacteria</taxon>
        <taxon>Rhodobacterales</taxon>
        <taxon>Paracoccaceae</taxon>
        <taxon>Marimonas</taxon>
    </lineage>
</organism>
<dbReference type="InterPro" id="IPR003439">
    <property type="entry name" value="ABC_transporter-like_ATP-bd"/>
</dbReference>
<accession>A0AAE3WC05</accession>
<keyword evidence="3" id="KW-0536">Nodulation</keyword>
<evidence type="ECO:0000313" key="7">
    <source>
        <dbReference type="EMBL" id="MDQ2089708.1"/>
    </source>
</evidence>
<proteinExistence type="inferred from homology"/>
<evidence type="ECO:0000256" key="2">
    <source>
        <dbReference type="ARBA" id="ARBA00022448"/>
    </source>
</evidence>
<dbReference type="InterPro" id="IPR027417">
    <property type="entry name" value="P-loop_NTPase"/>
</dbReference>
<dbReference type="SUPFAM" id="SSF52540">
    <property type="entry name" value="P-loop containing nucleoside triphosphate hydrolases"/>
    <property type="match status" value="1"/>
</dbReference>
<dbReference type="InterPro" id="IPR022467">
    <property type="entry name" value="ABC_transprt_ATP-bd_su_PQQ"/>
</dbReference>
<dbReference type="PANTHER" id="PTHR42711">
    <property type="entry name" value="ABC TRANSPORTER ATP-BINDING PROTEIN"/>
    <property type="match status" value="1"/>
</dbReference>
<evidence type="ECO:0000256" key="4">
    <source>
        <dbReference type="ARBA" id="ARBA00022741"/>
    </source>
</evidence>
<evidence type="ECO:0000256" key="5">
    <source>
        <dbReference type="ARBA" id="ARBA00022840"/>
    </source>
</evidence>
<dbReference type="AlphaFoldDB" id="A0AAE3WC05"/>
<keyword evidence="5 7" id="KW-0067">ATP-binding</keyword>
<dbReference type="GO" id="GO:0016887">
    <property type="term" value="F:ATP hydrolysis activity"/>
    <property type="evidence" value="ECO:0007669"/>
    <property type="project" value="InterPro"/>
</dbReference>
<dbReference type="InterPro" id="IPR050763">
    <property type="entry name" value="ABC_transporter_ATP-binding"/>
</dbReference>
<dbReference type="Pfam" id="PF00005">
    <property type="entry name" value="ABC_tran"/>
    <property type="match status" value="1"/>
</dbReference>
<dbReference type="PANTHER" id="PTHR42711:SF5">
    <property type="entry name" value="ABC TRANSPORTER ATP-BINDING PROTEIN NATA"/>
    <property type="match status" value="1"/>
</dbReference>
<evidence type="ECO:0000256" key="3">
    <source>
        <dbReference type="ARBA" id="ARBA00022458"/>
    </source>
</evidence>
<dbReference type="RefSeq" id="WP_306734979.1">
    <property type="nucleotide sequence ID" value="NZ_JANHAX010000002.1"/>
</dbReference>
<dbReference type="Gene3D" id="3.40.50.300">
    <property type="entry name" value="P-loop containing nucleotide triphosphate hydrolases"/>
    <property type="match status" value="1"/>
</dbReference>
<name>A0AAE3WC05_9RHOB</name>
<reference evidence="7" key="2">
    <citation type="submission" date="2023-02" db="EMBL/GenBank/DDBJ databases">
        <title>'Rhodoalgimonas zhirmunskyi' gen. nov., isolated from a red alga.</title>
        <authorList>
            <person name="Nedashkovskaya O.I."/>
            <person name="Otstavnykh N.Y."/>
            <person name="Bystritskaya E.P."/>
            <person name="Balabanova L.A."/>
            <person name="Isaeva M.P."/>
        </authorList>
    </citation>
    <scope>NUCLEOTIDE SEQUENCE</scope>
    <source>
        <strain evidence="7">KCTC 52189</strain>
    </source>
</reference>
<dbReference type="EMBL" id="JANHAX010000002">
    <property type="protein sequence ID" value="MDQ2089708.1"/>
    <property type="molecule type" value="Genomic_DNA"/>
</dbReference>
<evidence type="ECO:0000313" key="8">
    <source>
        <dbReference type="Proteomes" id="UP001226762"/>
    </source>
</evidence>
<evidence type="ECO:0000256" key="1">
    <source>
        <dbReference type="ARBA" id="ARBA00005417"/>
    </source>
</evidence>
<dbReference type="Proteomes" id="UP001226762">
    <property type="component" value="Unassembled WGS sequence"/>
</dbReference>